<keyword evidence="5" id="KW-0472">Membrane</keyword>
<dbReference type="InterPro" id="IPR046953">
    <property type="entry name" value="Spore_GerAC-like_C"/>
</dbReference>
<dbReference type="NCBIfam" id="TIGR02887">
    <property type="entry name" value="spore_ger_x_C"/>
    <property type="match status" value="1"/>
</dbReference>
<dbReference type="AlphaFoldDB" id="W0EBS4"/>
<comment type="subcellular location">
    <subcellularLocation>
        <location evidence="1">Membrane</location>
        <topology evidence="1">Lipid-anchor</topology>
    </subcellularLocation>
</comment>
<evidence type="ECO:0000256" key="4">
    <source>
        <dbReference type="ARBA" id="ARBA00022729"/>
    </source>
</evidence>
<dbReference type="Gene3D" id="3.30.300.210">
    <property type="entry name" value="Nutrient germinant receptor protein C, domain 3"/>
    <property type="match status" value="1"/>
</dbReference>
<dbReference type="OrthoDB" id="9816067at2"/>
<dbReference type="PROSITE" id="PS51257">
    <property type="entry name" value="PROKAR_LIPOPROTEIN"/>
    <property type="match status" value="1"/>
</dbReference>
<dbReference type="PANTHER" id="PTHR35789:SF1">
    <property type="entry name" value="SPORE GERMINATION PROTEIN B3"/>
    <property type="match status" value="1"/>
</dbReference>
<evidence type="ECO:0000313" key="10">
    <source>
        <dbReference type="EMBL" id="AHF08192.1"/>
    </source>
</evidence>
<dbReference type="InterPro" id="IPR057336">
    <property type="entry name" value="GerAC_N"/>
</dbReference>
<feature type="domain" description="Spore germination GerAC-like C-terminal" evidence="8">
    <location>
        <begin position="207"/>
        <end position="370"/>
    </location>
</feature>
<evidence type="ECO:0000256" key="3">
    <source>
        <dbReference type="ARBA" id="ARBA00022544"/>
    </source>
</evidence>
<dbReference type="RefSeq" id="WP_006716953.1">
    <property type="nucleotide sequence ID" value="NZ_CP007032.1"/>
</dbReference>
<dbReference type="eggNOG" id="ENOG502Z9N7">
    <property type="taxonomic scope" value="Bacteria"/>
</dbReference>
<comment type="similarity">
    <text evidence="2">Belongs to the GerABKC lipoprotein family.</text>
</comment>
<protein>
    <submittedName>
        <fullName evidence="10">Germination protein Ger(X)C</fullName>
    </submittedName>
</protein>
<proteinExistence type="inferred from homology"/>
<dbReference type="Pfam" id="PF25198">
    <property type="entry name" value="Spore_GerAC_N"/>
    <property type="match status" value="1"/>
</dbReference>
<dbReference type="InterPro" id="IPR008844">
    <property type="entry name" value="Spore_GerAC-like"/>
</dbReference>
<organism evidence="10 11">
    <name type="scientific">Desulfitobacterium metallireducens DSM 15288</name>
    <dbReference type="NCBI Taxonomy" id="871968"/>
    <lineage>
        <taxon>Bacteria</taxon>
        <taxon>Bacillati</taxon>
        <taxon>Bacillota</taxon>
        <taxon>Clostridia</taxon>
        <taxon>Eubacteriales</taxon>
        <taxon>Desulfitobacteriaceae</taxon>
        <taxon>Desulfitobacterium</taxon>
    </lineage>
</organism>
<dbReference type="HOGENOM" id="CLU_051140_0_0_9"/>
<dbReference type="PANTHER" id="PTHR35789">
    <property type="entry name" value="SPORE GERMINATION PROTEIN B3"/>
    <property type="match status" value="1"/>
</dbReference>
<dbReference type="GO" id="GO:0009847">
    <property type="term" value="P:spore germination"/>
    <property type="evidence" value="ECO:0007669"/>
    <property type="project" value="InterPro"/>
</dbReference>
<dbReference type="KEGG" id="dmt:DESME_15020"/>
<keyword evidence="11" id="KW-1185">Reference proteome</keyword>
<dbReference type="EMBL" id="CP007032">
    <property type="protein sequence ID" value="AHF08192.1"/>
    <property type="molecule type" value="Genomic_DNA"/>
</dbReference>
<evidence type="ECO:0000256" key="2">
    <source>
        <dbReference type="ARBA" id="ARBA00007886"/>
    </source>
</evidence>
<dbReference type="Pfam" id="PF05504">
    <property type="entry name" value="Spore_GerAC"/>
    <property type="match status" value="1"/>
</dbReference>
<evidence type="ECO:0000259" key="8">
    <source>
        <dbReference type="Pfam" id="PF05504"/>
    </source>
</evidence>
<reference evidence="10 11" key="1">
    <citation type="submission" date="2013-12" db="EMBL/GenBank/DDBJ databases">
        <authorList>
            <consortium name="DOE Joint Genome Institute"/>
            <person name="Smidt H."/>
            <person name="Huntemann M."/>
            <person name="Han J."/>
            <person name="Chen A."/>
            <person name="Kyrpides N."/>
            <person name="Mavromatis K."/>
            <person name="Markowitz V."/>
            <person name="Palaniappan K."/>
            <person name="Ivanova N."/>
            <person name="Schaumberg A."/>
            <person name="Pati A."/>
            <person name="Liolios K."/>
            <person name="Nordberg H.P."/>
            <person name="Cantor M.N."/>
            <person name="Hua S.X."/>
            <person name="Woyke T."/>
        </authorList>
    </citation>
    <scope>NUCLEOTIDE SEQUENCE [LARGE SCALE GENOMIC DNA]</scope>
    <source>
        <strain evidence="11">DSM 15288</strain>
    </source>
</reference>
<sequence length="382" mass="43289">MRKIAFILVITLSFFLTGCWDAREINELGFVLSIGLDKSDDGFKVTAQIANPETYSKTPSGAPQTKPFWIVTGTGKTIFEAIRNMASISSRRIFWSHIKVILIGEQLARGDNLEIFDFFSRNPELRLRTLVAVTPGEAGDLLKIMPEMEKDPATYLEEIIDSESTTGKSYKMLLKDFLEDYIDPNIGPVTSKIVLDQSKSEPIVKTSGAYVFNHDKLADSLDEVQTRGLLWIKNKMDESIRVVNCPYDDKPITLEIKNEKSSFKSSLDNEVPNFTINVKVTAIINEQACNTDFNDMDKLAELKKTMEMAISQDIQSSVTKAKDLQIDFIGFSRVLNRQHKEEWHQISSNWNQRIEKTKVDVDVNVDINHVSLAKPMEPIQVQ</sequence>
<evidence type="ECO:0000313" key="11">
    <source>
        <dbReference type="Proteomes" id="UP000010847"/>
    </source>
</evidence>
<evidence type="ECO:0000256" key="6">
    <source>
        <dbReference type="ARBA" id="ARBA00023139"/>
    </source>
</evidence>
<name>W0EBS4_9FIRM</name>
<keyword evidence="4" id="KW-0732">Signal</keyword>
<dbReference type="Gene3D" id="6.20.190.10">
    <property type="entry name" value="Nutrient germinant receptor protein C, domain 1"/>
    <property type="match status" value="1"/>
</dbReference>
<feature type="domain" description="Spore germination protein N-terminal" evidence="9">
    <location>
        <begin position="21"/>
        <end position="193"/>
    </location>
</feature>
<gene>
    <name evidence="10" type="ORF">DESME_15020</name>
</gene>
<dbReference type="Proteomes" id="UP000010847">
    <property type="component" value="Chromosome"/>
</dbReference>
<evidence type="ECO:0000259" key="9">
    <source>
        <dbReference type="Pfam" id="PF25198"/>
    </source>
</evidence>
<dbReference type="STRING" id="871968.DESME_15020"/>
<evidence type="ECO:0000256" key="7">
    <source>
        <dbReference type="ARBA" id="ARBA00023288"/>
    </source>
</evidence>
<evidence type="ECO:0000256" key="1">
    <source>
        <dbReference type="ARBA" id="ARBA00004635"/>
    </source>
</evidence>
<keyword evidence="7" id="KW-0449">Lipoprotein</keyword>
<accession>W0EBS4</accession>
<keyword evidence="3" id="KW-0309">Germination</keyword>
<keyword evidence="6" id="KW-0564">Palmitate</keyword>
<evidence type="ECO:0000256" key="5">
    <source>
        <dbReference type="ARBA" id="ARBA00023136"/>
    </source>
</evidence>
<dbReference type="InterPro" id="IPR038501">
    <property type="entry name" value="Spore_GerAC_C_sf"/>
</dbReference>
<dbReference type="GO" id="GO:0016020">
    <property type="term" value="C:membrane"/>
    <property type="evidence" value="ECO:0007669"/>
    <property type="project" value="UniProtKB-SubCell"/>
</dbReference>